<feature type="domain" description="TRIM8/14/16/25/29/45/65 coiled-coil region" evidence="1">
    <location>
        <begin position="2"/>
        <end position="52"/>
    </location>
</feature>
<feature type="non-terminal residue" evidence="2">
    <location>
        <position position="1"/>
    </location>
</feature>
<gene>
    <name evidence="2" type="ORF">M9458_007425</name>
</gene>
<name>A0ABD0RK36_CIRMR</name>
<sequence length="52" mass="6232">TAIEDSERISTELILAIEKHRSEVTQLIKDQERVVMNRIERRLQQLELELEE</sequence>
<accession>A0ABD0RK36</accession>
<dbReference type="AlphaFoldDB" id="A0ABD0RK36"/>
<protein>
    <recommendedName>
        <fullName evidence="1">TRIM8/14/16/25/29/45/65 coiled-coil region domain-containing protein</fullName>
    </recommendedName>
</protein>
<organism evidence="2 3">
    <name type="scientific">Cirrhinus mrigala</name>
    <name type="common">Mrigala</name>
    <dbReference type="NCBI Taxonomy" id="683832"/>
    <lineage>
        <taxon>Eukaryota</taxon>
        <taxon>Metazoa</taxon>
        <taxon>Chordata</taxon>
        <taxon>Craniata</taxon>
        <taxon>Vertebrata</taxon>
        <taxon>Euteleostomi</taxon>
        <taxon>Actinopterygii</taxon>
        <taxon>Neopterygii</taxon>
        <taxon>Teleostei</taxon>
        <taxon>Ostariophysi</taxon>
        <taxon>Cypriniformes</taxon>
        <taxon>Cyprinidae</taxon>
        <taxon>Labeoninae</taxon>
        <taxon>Labeonini</taxon>
        <taxon>Cirrhinus</taxon>
    </lineage>
</organism>
<comment type="caution">
    <text evidence="2">The sequence shown here is derived from an EMBL/GenBank/DDBJ whole genome shotgun (WGS) entry which is preliminary data.</text>
</comment>
<evidence type="ECO:0000259" key="1">
    <source>
        <dbReference type="Pfam" id="PF25600"/>
    </source>
</evidence>
<keyword evidence="3" id="KW-1185">Reference proteome</keyword>
<dbReference type="EMBL" id="JAMKFB020000003">
    <property type="protein sequence ID" value="KAL0198885.1"/>
    <property type="molecule type" value="Genomic_DNA"/>
</dbReference>
<evidence type="ECO:0000313" key="3">
    <source>
        <dbReference type="Proteomes" id="UP001529510"/>
    </source>
</evidence>
<proteinExistence type="predicted"/>
<dbReference type="Pfam" id="PF25600">
    <property type="entry name" value="TRIM_CC"/>
    <property type="match status" value="1"/>
</dbReference>
<reference evidence="2 3" key="1">
    <citation type="submission" date="2024-05" db="EMBL/GenBank/DDBJ databases">
        <title>Genome sequencing and assembly of Indian major carp, Cirrhinus mrigala (Hamilton, 1822).</title>
        <authorList>
            <person name="Mohindra V."/>
            <person name="Chowdhury L.M."/>
            <person name="Lal K."/>
            <person name="Jena J.K."/>
        </authorList>
    </citation>
    <scope>NUCLEOTIDE SEQUENCE [LARGE SCALE GENOMIC DNA]</scope>
    <source>
        <strain evidence="2">CM1030</strain>
        <tissue evidence="2">Blood</tissue>
    </source>
</reference>
<dbReference type="Proteomes" id="UP001529510">
    <property type="component" value="Unassembled WGS sequence"/>
</dbReference>
<dbReference type="InterPro" id="IPR058030">
    <property type="entry name" value="TRIM8/14/16/25/29/45/65_CC"/>
</dbReference>
<feature type="non-terminal residue" evidence="2">
    <location>
        <position position="52"/>
    </location>
</feature>
<evidence type="ECO:0000313" key="2">
    <source>
        <dbReference type="EMBL" id="KAL0198885.1"/>
    </source>
</evidence>